<sequence length="609" mass="69123">MNPTALEVAENATFQTFVNCYLREADSGAWHSGSGWAERRVLGGLFHGIGVIELRLKGLRGRLALDVGYRSLIGRHRILSAWVNHDSSDQWSPLRPLDAVLVLVRELYDPGMADHRQREQELELVYRLVESCQLMARFIEARADDHTLEGERFIESEQSLLYGHWCHPTPKSRQGMSFWQQDHYAPELAGQFRLHCFAARRAWVRQDSLLERSAEALVLEVLGEVGLSQDEVCIPVHPLQAQWLIHQPQVRQAIEAGDLRDLGAIGPEFTPTSSVRTLYSDHSPWMFKVSIPVKVTNSLRRNQVSELRAGVIAAKLLEKSGFVVRNPQFSVLTDPAWLTVEFPQGGESGFEVILRHNPFIGGERRGVQSIAAILQEPLPGRPSRMRTLIEGLALREGRNVSDVALDWFGHYWHCAVDALIRLYDEQGIALEAHQQNSLLDISAGYPSQYYYRDNQGYYLADSYREHLCELEPQARYSEELYYSEEMIRDRFGYYLILNQLAAVIHRLGADGLADEARLLKQVRTWLSDMRRDLKGAGLRLVNHLLEQPELAYKANLLTRVQDVDELTAELELAVYTRVPNPLREPVADSHKESADDGIDLARAEAIHGA</sequence>
<evidence type="ECO:0000313" key="5">
    <source>
        <dbReference type="Proteomes" id="UP000294546"/>
    </source>
</evidence>
<dbReference type="Pfam" id="PF06276">
    <property type="entry name" value="FhuF"/>
    <property type="match status" value="1"/>
</dbReference>
<dbReference type="Pfam" id="PF04183">
    <property type="entry name" value="IucA_IucC"/>
    <property type="match status" value="1"/>
</dbReference>
<feature type="domain" description="Aerobactin siderophore biosynthesis IucA/IucC-like C-terminal" evidence="3">
    <location>
        <begin position="406"/>
        <end position="567"/>
    </location>
</feature>
<protein>
    <submittedName>
        <fullName evidence="4">Siderophore synthetase component</fullName>
    </submittedName>
</protein>
<dbReference type="InterPro" id="IPR037455">
    <property type="entry name" value="LucA/IucC-like"/>
</dbReference>
<evidence type="ECO:0000259" key="2">
    <source>
        <dbReference type="Pfam" id="PF04183"/>
    </source>
</evidence>
<dbReference type="OrthoDB" id="495728at2"/>
<dbReference type="GO" id="GO:0019290">
    <property type="term" value="P:siderophore biosynthetic process"/>
    <property type="evidence" value="ECO:0007669"/>
    <property type="project" value="InterPro"/>
</dbReference>
<comment type="similarity">
    <text evidence="1">Belongs to the IucA/IucC family.</text>
</comment>
<evidence type="ECO:0000259" key="3">
    <source>
        <dbReference type="Pfam" id="PF06276"/>
    </source>
</evidence>
<dbReference type="InterPro" id="IPR022770">
    <property type="entry name" value="IucA/IucC-like_C"/>
</dbReference>
<proteinExistence type="inferred from homology"/>
<dbReference type="Proteomes" id="UP000294546">
    <property type="component" value="Unassembled WGS sequence"/>
</dbReference>
<keyword evidence="5" id="KW-1185">Reference proteome</keyword>
<organism evidence="4 5">
    <name type="scientific">Marinobacterium mangrovicola</name>
    <dbReference type="NCBI Taxonomy" id="1476959"/>
    <lineage>
        <taxon>Bacteria</taxon>
        <taxon>Pseudomonadati</taxon>
        <taxon>Pseudomonadota</taxon>
        <taxon>Gammaproteobacteria</taxon>
        <taxon>Oceanospirillales</taxon>
        <taxon>Oceanospirillaceae</taxon>
        <taxon>Marinobacterium</taxon>
    </lineage>
</organism>
<comment type="caution">
    <text evidence="4">The sequence shown here is derived from an EMBL/GenBank/DDBJ whole genome shotgun (WGS) entry which is preliminary data.</text>
</comment>
<dbReference type="PANTHER" id="PTHR34384">
    <property type="entry name" value="L-2,3-DIAMINOPROPANOATE--CITRATE LIGASE"/>
    <property type="match status" value="1"/>
</dbReference>
<dbReference type="EMBL" id="SMFU01000007">
    <property type="protein sequence ID" value="TCK08889.1"/>
    <property type="molecule type" value="Genomic_DNA"/>
</dbReference>
<dbReference type="RefSeq" id="WP_132288304.1">
    <property type="nucleotide sequence ID" value="NZ_SMFU01000007.1"/>
</dbReference>
<gene>
    <name evidence="4" type="ORF">CLV83_0985</name>
</gene>
<dbReference type="InterPro" id="IPR007310">
    <property type="entry name" value="Aerobactin_biosyn_IucA/IucC_N"/>
</dbReference>
<accession>A0A4R1GRQ3</accession>
<reference evidence="4 5" key="1">
    <citation type="submission" date="2019-03" db="EMBL/GenBank/DDBJ databases">
        <title>Genomic Encyclopedia of Archaeal and Bacterial Type Strains, Phase II (KMG-II): from individual species to whole genera.</title>
        <authorList>
            <person name="Goeker M."/>
        </authorList>
    </citation>
    <scope>NUCLEOTIDE SEQUENCE [LARGE SCALE GENOMIC DNA]</scope>
    <source>
        <strain evidence="4 5">DSM 27697</strain>
    </source>
</reference>
<evidence type="ECO:0000313" key="4">
    <source>
        <dbReference type="EMBL" id="TCK08889.1"/>
    </source>
</evidence>
<dbReference type="PANTHER" id="PTHR34384:SF5">
    <property type="entry name" value="L-2,3-DIAMINOPROPANOATE--CITRATE LIGASE"/>
    <property type="match status" value="1"/>
</dbReference>
<dbReference type="Gene3D" id="1.10.510.40">
    <property type="match status" value="1"/>
</dbReference>
<dbReference type="GO" id="GO:0016881">
    <property type="term" value="F:acid-amino acid ligase activity"/>
    <property type="evidence" value="ECO:0007669"/>
    <property type="project" value="UniProtKB-ARBA"/>
</dbReference>
<feature type="domain" description="Aerobactin siderophore biosynthesis IucA/IucC N-terminal" evidence="2">
    <location>
        <begin position="153"/>
        <end position="372"/>
    </location>
</feature>
<evidence type="ECO:0000256" key="1">
    <source>
        <dbReference type="ARBA" id="ARBA00007832"/>
    </source>
</evidence>
<dbReference type="AlphaFoldDB" id="A0A4R1GRQ3"/>
<name>A0A4R1GRQ3_9GAMM</name>